<protein>
    <submittedName>
        <fullName evidence="9">Uncharacterized protein</fullName>
    </submittedName>
</protein>
<dbReference type="GO" id="GO:0005345">
    <property type="term" value="F:purine nucleobase transmembrane transporter activity"/>
    <property type="evidence" value="ECO:0007669"/>
    <property type="project" value="TreeGrafter"/>
</dbReference>
<evidence type="ECO:0000256" key="4">
    <source>
        <dbReference type="ARBA" id="ARBA00022692"/>
    </source>
</evidence>
<feature type="transmembrane region" description="Helical" evidence="7">
    <location>
        <begin position="178"/>
        <end position="195"/>
    </location>
</feature>
<feature type="transmembrane region" description="Helical" evidence="7">
    <location>
        <begin position="94"/>
        <end position="113"/>
    </location>
</feature>
<dbReference type="EMBL" id="FNXT01001351">
    <property type="protein sequence ID" value="SZX79084.1"/>
    <property type="molecule type" value="Genomic_DNA"/>
</dbReference>
<dbReference type="InterPro" id="IPR006043">
    <property type="entry name" value="NCS2"/>
</dbReference>
<accession>A0A383WPJ5</accession>
<sequence>MGWVHSMNEAVANSKSGRYFHLRERGSTFSTEIRAGIVCFLTICYILAVNSGILADTGGTCSDADCTGPRAGQPGCRFDDPGFKACQGQVRQSLITATAASSLVACFLMGALANLPLAVAPGMGINAYFTYSVVGFMSTGMITYQEALAAVFVEGWIFILISLTGVRGRIVSLVPRSIMLATAGGIGLFLAFIGLQSSEGLGLVQYNSATLVTLGGCPLQNRVYQYTIPDPSTAAVCPTSSQTGQVEAQLGPPSSTFSCQGKRLHSPTLWLGAAGLGFMAVLMAKRMKGALMLGIVATTAISWIPGHAASYLGAGSQVPGGEQRLEVFKHVVSLPNASKTSLAWSFSAFHRGELWVALVTFLYLDFLDATGTLFSMASLLNHRIPGFINERDNSFPRQLFAFCIDGIAIVIGSLLGCAPLTVVIESASGIREGGRTGITALVVSLCFFISLFFTPLIASVPPFATGPALILVGAMMMENLVDIDWADVQQAIPAFLTVALMPLTYSIAYGVIGGICSYIFLALCLLVLDLGSVLLRRKTLRQVLDHHTPGVFKGRNEEQQAKPFRSASAELQEHVNPEHAAHHAAVEGKDQADLVADILKHPSDVHRSSSGLTPRSPGRLLTSFMAAELSHMHRQI</sequence>
<keyword evidence="5 7" id="KW-1133">Transmembrane helix</keyword>
<keyword evidence="4 7" id="KW-0812">Transmembrane</keyword>
<proteinExistence type="inferred from homology"/>
<comment type="similarity">
    <text evidence="2">Belongs to the nucleobase:cation symporter-2 (NCS2) (TC 2.A.40) family. Azg-like subfamily.</text>
</comment>
<feature type="transmembrane region" description="Helical" evidence="7">
    <location>
        <begin position="399"/>
        <end position="424"/>
    </location>
</feature>
<dbReference type="EMBL" id="FNXT01001094">
    <property type="protein sequence ID" value="SZX72025.1"/>
    <property type="molecule type" value="Genomic_DNA"/>
</dbReference>
<dbReference type="AlphaFoldDB" id="A0A383WPJ5"/>
<dbReference type="STRING" id="3088.A0A383WPJ5"/>
<name>A0A383WPJ5_TETOB</name>
<evidence type="ECO:0000313" key="9">
    <source>
        <dbReference type="EMBL" id="SZX79084.1"/>
    </source>
</evidence>
<evidence type="ECO:0000313" key="10">
    <source>
        <dbReference type="Proteomes" id="UP000256970"/>
    </source>
</evidence>
<evidence type="ECO:0000256" key="1">
    <source>
        <dbReference type="ARBA" id="ARBA00004127"/>
    </source>
</evidence>
<keyword evidence="3" id="KW-0813">Transport</keyword>
<feature type="transmembrane region" description="Helical" evidence="7">
    <location>
        <begin position="436"/>
        <end position="457"/>
    </location>
</feature>
<dbReference type="InterPro" id="IPR045018">
    <property type="entry name" value="Azg-like"/>
</dbReference>
<feature type="transmembrane region" description="Helical" evidence="7">
    <location>
        <begin position="148"/>
        <end position="166"/>
    </location>
</feature>
<evidence type="ECO:0000256" key="7">
    <source>
        <dbReference type="SAM" id="Phobius"/>
    </source>
</evidence>
<evidence type="ECO:0000256" key="2">
    <source>
        <dbReference type="ARBA" id="ARBA00005697"/>
    </source>
</evidence>
<keyword evidence="6 7" id="KW-0472">Membrane</keyword>
<dbReference type="GO" id="GO:0015854">
    <property type="term" value="P:guanine transport"/>
    <property type="evidence" value="ECO:0007669"/>
    <property type="project" value="TreeGrafter"/>
</dbReference>
<dbReference type="PANTHER" id="PTHR43337:SF1">
    <property type="entry name" value="XANTHINE_URACIL PERMEASE C887.17-RELATED"/>
    <property type="match status" value="1"/>
</dbReference>
<reference evidence="9 10" key="1">
    <citation type="submission" date="2016-10" db="EMBL/GenBank/DDBJ databases">
        <authorList>
            <person name="Cai Z."/>
        </authorList>
    </citation>
    <scope>NUCLEOTIDE SEQUENCE [LARGE SCALE GENOMIC DNA]</scope>
</reference>
<dbReference type="Pfam" id="PF00860">
    <property type="entry name" value="Xan_ur_permease"/>
    <property type="match status" value="2"/>
</dbReference>
<dbReference type="GO" id="GO:0012505">
    <property type="term" value="C:endomembrane system"/>
    <property type="evidence" value="ECO:0007669"/>
    <property type="project" value="UniProtKB-SubCell"/>
</dbReference>
<gene>
    <name evidence="8" type="ORF">BQ4739_LOCUS12121</name>
    <name evidence="9" type="ORF">BQ4739_LOCUS19374</name>
</gene>
<feature type="transmembrane region" description="Helical" evidence="7">
    <location>
        <begin position="33"/>
        <end position="55"/>
    </location>
</feature>
<evidence type="ECO:0000256" key="6">
    <source>
        <dbReference type="ARBA" id="ARBA00023136"/>
    </source>
</evidence>
<comment type="subcellular location">
    <subcellularLocation>
        <location evidence="1">Endomembrane system</location>
        <topology evidence="1">Multi-pass membrane protein</topology>
    </subcellularLocation>
</comment>
<dbReference type="GO" id="GO:0015853">
    <property type="term" value="P:adenine transport"/>
    <property type="evidence" value="ECO:0007669"/>
    <property type="project" value="TreeGrafter"/>
</dbReference>
<feature type="transmembrane region" description="Helical" evidence="7">
    <location>
        <begin position="125"/>
        <end position="142"/>
    </location>
</feature>
<keyword evidence="10" id="KW-1185">Reference proteome</keyword>
<evidence type="ECO:0000313" key="8">
    <source>
        <dbReference type="EMBL" id="SZX72025.1"/>
    </source>
</evidence>
<feature type="transmembrane region" description="Helical" evidence="7">
    <location>
        <begin position="267"/>
        <end position="284"/>
    </location>
</feature>
<dbReference type="GO" id="GO:0005886">
    <property type="term" value="C:plasma membrane"/>
    <property type="evidence" value="ECO:0007669"/>
    <property type="project" value="TreeGrafter"/>
</dbReference>
<dbReference type="Proteomes" id="UP000256970">
    <property type="component" value="Unassembled WGS sequence"/>
</dbReference>
<dbReference type="PANTHER" id="PTHR43337">
    <property type="entry name" value="XANTHINE/URACIL PERMEASE C887.17-RELATED"/>
    <property type="match status" value="1"/>
</dbReference>
<organism evidence="9 10">
    <name type="scientific">Tetradesmus obliquus</name>
    <name type="common">Green alga</name>
    <name type="synonym">Acutodesmus obliquus</name>
    <dbReference type="NCBI Taxonomy" id="3088"/>
    <lineage>
        <taxon>Eukaryota</taxon>
        <taxon>Viridiplantae</taxon>
        <taxon>Chlorophyta</taxon>
        <taxon>core chlorophytes</taxon>
        <taxon>Chlorophyceae</taxon>
        <taxon>CS clade</taxon>
        <taxon>Sphaeropleales</taxon>
        <taxon>Scenedesmaceae</taxon>
        <taxon>Tetradesmus</taxon>
    </lineage>
</organism>
<evidence type="ECO:0000256" key="3">
    <source>
        <dbReference type="ARBA" id="ARBA00022448"/>
    </source>
</evidence>
<evidence type="ECO:0000256" key="5">
    <source>
        <dbReference type="ARBA" id="ARBA00022989"/>
    </source>
</evidence>